<dbReference type="EMBL" id="ACVB02000034">
    <property type="protein sequence ID" value="EEX73119.1"/>
    <property type="molecule type" value="Genomic_DNA"/>
</dbReference>
<gene>
    <name evidence="1" type="ORF">GCWU000323_02824</name>
</gene>
<name>C9N1U9_9FUSO</name>
<dbReference type="HOGENOM" id="CLU_3100392_0_0_0"/>
<dbReference type="Proteomes" id="UP000006233">
    <property type="component" value="Unassembled WGS sequence"/>
</dbReference>
<dbReference type="AlphaFoldDB" id="C9N1U9"/>
<comment type="caution">
    <text evidence="1">The sequence shown here is derived from an EMBL/GenBank/DDBJ whole genome shotgun (WGS) entry which is preliminary data.</text>
</comment>
<evidence type="ECO:0000313" key="1">
    <source>
        <dbReference type="EMBL" id="EEX73119.1"/>
    </source>
</evidence>
<dbReference type="STRING" id="634994.GCWU000323_02824"/>
<proteinExistence type="predicted"/>
<reference evidence="1 2" key="1">
    <citation type="submission" date="2009-09" db="EMBL/GenBank/DDBJ databases">
        <authorList>
            <person name="Weinstock G."/>
            <person name="Sodergren E."/>
            <person name="Clifton S."/>
            <person name="Fulton L."/>
            <person name="Fulton B."/>
            <person name="Courtney L."/>
            <person name="Fronick C."/>
            <person name="Harrison M."/>
            <person name="Strong C."/>
            <person name="Farmer C."/>
            <person name="Delahaunty K."/>
            <person name="Markovic C."/>
            <person name="Hall O."/>
            <person name="Minx P."/>
            <person name="Tomlinson C."/>
            <person name="Mitreva M."/>
            <person name="Nelson J."/>
            <person name="Hou S."/>
            <person name="Wollam A."/>
            <person name="Pepin K.H."/>
            <person name="Johnson M."/>
            <person name="Bhonagiri V."/>
            <person name="Nash W.E."/>
            <person name="Warren W."/>
            <person name="Chinwalla A."/>
            <person name="Mardis E.R."/>
            <person name="Wilson R.K."/>
        </authorList>
    </citation>
    <scope>NUCLEOTIDE SEQUENCE [LARGE SCALE GENOMIC DNA]</scope>
    <source>
        <strain evidence="1 2">F0254</strain>
    </source>
</reference>
<organism evidence="1 2">
    <name type="scientific">Leptotrichia hofstadii F0254</name>
    <dbReference type="NCBI Taxonomy" id="634994"/>
    <lineage>
        <taxon>Bacteria</taxon>
        <taxon>Fusobacteriati</taxon>
        <taxon>Fusobacteriota</taxon>
        <taxon>Fusobacteriia</taxon>
        <taxon>Fusobacteriales</taxon>
        <taxon>Leptotrichiaceae</taxon>
        <taxon>Leptotrichia</taxon>
    </lineage>
</organism>
<protein>
    <submittedName>
        <fullName evidence="1">Uncharacterized protein</fullName>
    </submittedName>
</protein>
<evidence type="ECO:0000313" key="2">
    <source>
        <dbReference type="Proteomes" id="UP000006233"/>
    </source>
</evidence>
<dbReference type="RefSeq" id="WP_006806105.1">
    <property type="nucleotide sequence ID" value="NZ_GG700634.1"/>
</dbReference>
<sequence>MIKIDSELIMFKIMDKIVNITASTGEKIKYGNINIGINRSYWNCNFDNNEF</sequence>
<accession>C9N1U9</accession>